<organism evidence="2 3">
    <name type="scientific">Synaphobranchus kaupii</name>
    <name type="common">Kaup's arrowtooth eel</name>
    <dbReference type="NCBI Taxonomy" id="118154"/>
    <lineage>
        <taxon>Eukaryota</taxon>
        <taxon>Metazoa</taxon>
        <taxon>Chordata</taxon>
        <taxon>Craniata</taxon>
        <taxon>Vertebrata</taxon>
        <taxon>Euteleostomi</taxon>
        <taxon>Actinopterygii</taxon>
        <taxon>Neopterygii</taxon>
        <taxon>Teleostei</taxon>
        <taxon>Anguilliformes</taxon>
        <taxon>Synaphobranchidae</taxon>
        <taxon>Synaphobranchus</taxon>
    </lineage>
</organism>
<proteinExistence type="predicted"/>
<dbReference type="InterPro" id="IPR027837">
    <property type="entry name" value="Kinocilin"/>
</dbReference>
<comment type="caution">
    <text evidence="2">The sequence shown here is derived from an EMBL/GenBank/DDBJ whole genome shotgun (WGS) entry which is preliminary data.</text>
</comment>
<reference evidence="2" key="1">
    <citation type="journal article" date="2023" name="Science">
        <title>Genome structures resolve the early diversification of teleost fishes.</title>
        <authorList>
            <person name="Parey E."/>
            <person name="Louis A."/>
            <person name="Montfort J."/>
            <person name="Bouchez O."/>
            <person name="Roques C."/>
            <person name="Iampietro C."/>
            <person name="Lluch J."/>
            <person name="Castinel A."/>
            <person name="Donnadieu C."/>
            <person name="Desvignes T."/>
            <person name="Floi Bucao C."/>
            <person name="Jouanno E."/>
            <person name="Wen M."/>
            <person name="Mejri S."/>
            <person name="Dirks R."/>
            <person name="Jansen H."/>
            <person name="Henkel C."/>
            <person name="Chen W.J."/>
            <person name="Zahm M."/>
            <person name="Cabau C."/>
            <person name="Klopp C."/>
            <person name="Thompson A.W."/>
            <person name="Robinson-Rechavi M."/>
            <person name="Braasch I."/>
            <person name="Lecointre G."/>
            <person name="Bobe J."/>
            <person name="Postlethwait J.H."/>
            <person name="Berthelot C."/>
            <person name="Roest Crollius H."/>
            <person name="Guiguen Y."/>
        </authorList>
    </citation>
    <scope>NUCLEOTIDE SEQUENCE</scope>
    <source>
        <strain evidence="2">WJC10195</strain>
    </source>
</reference>
<name>A0A9Q1FFN6_SYNKA</name>
<dbReference type="OrthoDB" id="8900302at2759"/>
<gene>
    <name evidence="2" type="ORF">SKAU_G00201600</name>
</gene>
<dbReference type="EMBL" id="JAINUF010000006">
    <property type="protein sequence ID" value="KAJ8357366.1"/>
    <property type="molecule type" value="Genomic_DNA"/>
</dbReference>
<dbReference type="PANTHER" id="PTHR38497:SF1">
    <property type="entry name" value="KINOCILIN"/>
    <property type="match status" value="1"/>
</dbReference>
<evidence type="ECO:0000256" key="1">
    <source>
        <dbReference type="SAM" id="MobiDB-lite"/>
    </source>
</evidence>
<dbReference type="Proteomes" id="UP001152622">
    <property type="component" value="Chromosome 6"/>
</dbReference>
<dbReference type="PANTHER" id="PTHR38497">
    <property type="entry name" value="KINOCILIN"/>
    <property type="match status" value="1"/>
</dbReference>
<feature type="region of interest" description="Disordered" evidence="1">
    <location>
        <begin position="61"/>
        <end position="112"/>
    </location>
</feature>
<accession>A0A9Q1FFN6</accession>
<evidence type="ECO:0000313" key="3">
    <source>
        <dbReference type="Proteomes" id="UP001152622"/>
    </source>
</evidence>
<keyword evidence="3" id="KW-1185">Reference proteome</keyword>
<sequence length="112" mass="11897">MNAVSIGEFHGLRVGSALVSIVAGCIIIGVSRDCDADAGTCGSTPCQRNPTMEQPVEALRREATQSQMNLERSKSKMGTLPDEPSEEEGPSSDVPDIIARRKPKQSSDIDAP</sequence>
<evidence type="ECO:0000313" key="2">
    <source>
        <dbReference type="EMBL" id="KAJ8357366.1"/>
    </source>
</evidence>
<dbReference type="AlphaFoldDB" id="A0A9Q1FFN6"/>
<protein>
    <submittedName>
        <fullName evidence="2">Uncharacterized protein</fullName>
    </submittedName>
</protein>